<comment type="caution">
    <text evidence="1">The sequence shown here is derived from an EMBL/GenBank/DDBJ whole genome shotgun (WGS) entry which is preliminary data.</text>
</comment>
<name>A0A645D836_9ZZZZ</name>
<sequence length="79" mass="9383">MSKSVIFPIIIDGHFVYILEVTKSKPIFIDGEFDKLSMIEIKNNHDIFYEIIGNEAYFKYDDCDFNYYGYINLAKYSFN</sequence>
<gene>
    <name evidence="1" type="ORF">SDC9_132502</name>
</gene>
<reference evidence="1" key="1">
    <citation type="submission" date="2019-08" db="EMBL/GenBank/DDBJ databases">
        <authorList>
            <person name="Kucharzyk K."/>
            <person name="Murdoch R.W."/>
            <person name="Higgins S."/>
            <person name="Loffler F."/>
        </authorList>
    </citation>
    <scope>NUCLEOTIDE SEQUENCE</scope>
</reference>
<accession>A0A645D836</accession>
<dbReference type="EMBL" id="VSSQ01033734">
    <property type="protein sequence ID" value="MPM85421.1"/>
    <property type="molecule type" value="Genomic_DNA"/>
</dbReference>
<dbReference type="AlphaFoldDB" id="A0A645D836"/>
<proteinExistence type="predicted"/>
<evidence type="ECO:0000313" key="1">
    <source>
        <dbReference type="EMBL" id="MPM85421.1"/>
    </source>
</evidence>
<protein>
    <submittedName>
        <fullName evidence="1">Uncharacterized protein</fullName>
    </submittedName>
</protein>
<organism evidence="1">
    <name type="scientific">bioreactor metagenome</name>
    <dbReference type="NCBI Taxonomy" id="1076179"/>
    <lineage>
        <taxon>unclassified sequences</taxon>
        <taxon>metagenomes</taxon>
        <taxon>ecological metagenomes</taxon>
    </lineage>
</organism>